<dbReference type="CDD" id="cd06261">
    <property type="entry name" value="TM_PBP2"/>
    <property type="match status" value="1"/>
</dbReference>
<keyword evidence="6 7" id="KW-0472">Membrane</keyword>
<dbReference type="InterPro" id="IPR000515">
    <property type="entry name" value="MetI-like"/>
</dbReference>
<reference evidence="9 10" key="1">
    <citation type="submission" date="2023-02" db="EMBL/GenBank/DDBJ databases">
        <title>The predominant lactic acid bacteria and yeasts involved in the spontaneous fermentation of millet during the production of the traditional porridge Hausa koko in Ghana.</title>
        <authorList>
            <person name="Atter A."/>
            <person name="Diaz M."/>
        </authorList>
    </citation>
    <scope>NUCLEOTIDE SEQUENCE [LARGE SCALE GENOMIC DNA]</scope>
    <source>
        <strain evidence="9 10">FI11640</strain>
    </source>
</reference>
<comment type="similarity">
    <text evidence="7">Belongs to the binding-protein-dependent transport system permease family.</text>
</comment>
<keyword evidence="10" id="KW-1185">Reference proteome</keyword>
<feature type="transmembrane region" description="Helical" evidence="7">
    <location>
        <begin position="120"/>
        <end position="141"/>
    </location>
</feature>
<dbReference type="EMBL" id="JAQSGK010000038">
    <property type="protein sequence ID" value="MEE6716553.1"/>
    <property type="molecule type" value="Genomic_DNA"/>
</dbReference>
<feature type="domain" description="ABC transmembrane type-1" evidence="8">
    <location>
        <begin position="83"/>
        <end position="296"/>
    </location>
</feature>
<evidence type="ECO:0000256" key="3">
    <source>
        <dbReference type="ARBA" id="ARBA00022475"/>
    </source>
</evidence>
<dbReference type="PROSITE" id="PS50928">
    <property type="entry name" value="ABC_TM1"/>
    <property type="match status" value="1"/>
</dbReference>
<dbReference type="Proteomes" id="UP001330016">
    <property type="component" value="Unassembled WGS sequence"/>
</dbReference>
<evidence type="ECO:0000256" key="1">
    <source>
        <dbReference type="ARBA" id="ARBA00004651"/>
    </source>
</evidence>
<comment type="caution">
    <text evidence="9">The sequence shown here is derived from an EMBL/GenBank/DDBJ whole genome shotgun (WGS) entry which is preliminary data.</text>
</comment>
<keyword evidence="2 7" id="KW-0813">Transport</keyword>
<feature type="transmembrane region" description="Helical" evidence="7">
    <location>
        <begin position="173"/>
        <end position="195"/>
    </location>
</feature>
<dbReference type="SUPFAM" id="SSF161098">
    <property type="entry name" value="MetI-like"/>
    <property type="match status" value="1"/>
</dbReference>
<organism evidence="9 10">
    <name type="scientific">Schleiferilactobacillus harbinensis</name>
    <dbReference type="NCBI Taxonomy" id="304207"/>
    <lineage>
        <taxon>Bacteria</taxon>
        <taxon>Bacillati</taxon>
        <taxon>Bacillota</taxon>
        <taxon>Bacilli</taxon>
        <taxon>Lactobacillales</taxon>
        <taxon>Lactobacillaceae</taxon>
        <taxon>Schleiferilactobacillus</taxon>
    </lineage>
</organism>
<name>A0ABU7T307_9LACO</name>
<keyword evidence="3" id="KW-1003">Cell membrane</keyword>
<evidence type="ECO:0000259" key="8">
    <source>
        <dbReference type="PROSITE" id="PS50928"/>
    </source>
</evidence>
<sequence length="308" mass="34818">MESIDTSRSKKKSFFRFWNQPKHAAYLFMAPSIIVLLLFMIVPLLGTLGLSFFNINIFFTNTKFVGWDNFVRFFSDQRAINSMWHTLYFTLLETPTQVIVGTVVAAALSRTSLFNRFARSIFYVPVICSLTSIGIIFSMLLDPNIGWIPYFLHQFGMSTPQFFRDANLAMPSIAFMTVWKNFGVTMTIMLTAIQAISPSLYESAEMDGATRSQKFFHITIPQIIPSLGFCIMTNLIGSMQVFDQIYVTTAGGPEFKTESAVEYIYSRGFAAPYELGYASSVATILFIIIAALAIASNLYMSHKEKQMR</sequence>
<evidence type="ECO:0000313" key="10">
    <source>
        <dbReference type="Proteomes" id="UP001330016"/>
    </source>
</evidence>
<keyword evidence="5 7" id="KW-1133">Transmembrane helix</keyword>
<dbReference type="InterPro" id="IPR035906">
    <property type="entry name" value="MetI-like_sf"/>
</dbReference>
<evidence type="ECO:0000313" key="9">
    <source>
        <dbReference type="EMBL" id="MEE6716553.1"/>
    </source>
</evidence>
<feature type="transmembrane region" description="Helical" evidence="7">
    <location>
        <begin position="24"/>
        <end position="45"/>
    </location>
</feature>
<keyword evidence="4 7" id="KW-0812">Transmembrane</keyword>
<feature type="transmembrane region" description="Helical" evidence="7">
    <location>
        <begin position="215"/>
        <end position="236"/>
    </location>
</feature>
<dbReference type="Pfam" id="PF00528">
    <property type="entry name" value="BPD_transp_1"/>
    <property type="match status" value="1"/>
</dbReference>
<feature type="transmembrane region" description="Helical" evidence="7">
    <location>
        <begin position="87"/>
        <end position="108"/>
    </location>
</feature>
<accession>A0ABU7T307</accession>
<gene>
    <name evidence="9" type="ORF">PS435_11840</name>
</gene>
<evidence type="ECO:0000256" key="6">
    <source>
        <dbReference type="ARBA" id="ARBA00023136"/>
    </source>
</evidence>
<comment type="subcellular location">
    <subcellularLocation>
        <location evidence="1 7">Cell membrane</location>
        <topology evidence="1 7">Multi-pass membrane protein</topology>
    </subcellularLocation>
</comment>
<proteinExistence type="inferred from homology"/>
<dbReference type="RefSeq" id="WP_208200187.1">
    <property type="nucleotide sequence ID" value="NZ_JAGFBC010000103.1"/>
</dbReference>
<dbReference type="PANTHER" id="PTHR30193:SF37">
    <property type="entry name" value="INNER MEMBRANE ABC TRANSPORTER PERMEASE PROTEIN YCJO"/>
    <property type="match status" value="1"/>
</dbReference>
<dbReference type="InterPro" id="IPR051393">
    <property type="entry name" value="ABC_transporter_permease"/>
</dbReference>
<evidence type="ECO:0000256" key="7">
    <source>
        <dbReference type="RuleBase" id="RU363032"/>
    </source>
</evidence>
<dbReference type="PANTHER" id="PTHR30193">
    <property type="entry name" value="ABC TRANSPORTER PERMEASE PROTEIN"/>
    <property type="match status" value="1"/>
</dbReference>
<protein>
    <submittedName>
        <fullName evidence="9">Sugar ABC transporter permease</fullName>
    </submittedName>
</protein>
<dbReference type="Gene3D" id="1.10.3720.10">
    <property type="entry name" value="MetI-like"/>
    <property type="match status" value="1"/>
</dbReference>
<evidence type="ECO:0000256" key="5">
    <source>
        <dbReference type="ARBA" id="ARBA00022989"/>
    </source>
</evidence>
<evidence type="ECO:0000256" key="4">
    <source>
        <dbReference type="ARBA" id="ARBA00022692"/>
    </source>
</evidence>
<feature type="transmembrane region" description="Helical" evidence="7">
    <location>
        <begin position="275"/>
        <end position="299"/>
    </location>
</feature>
<evidence type="ECO:0000256" key="2">
    <source>
        <dbReference type="ARBA" id="ARBA00022448"/>
    </source>
</evidence>